<feature type="active site" description="S-selanylcysteine intermediate" evidence="2">
    <location>
        <position position="104"/>
    </location>
</feature>
<evidence type="ECO:0000256" key="2">
    <source>
        <dbReference type="HAMAP-Rule" id="MF_01622"/>
    </source>
</evidence>
<evidence type="ECO:0000259" key="3">
    <source>
        <dbReference type="PROSITE" id="PS50206"/>
    </source>
</evidence>
<comment type="caution">
    <text evidence="4">The sequence shown here is derived from an EMBL/GenBank/DDBJ whole genome shotgun (WGS) entry which is preliminary data.</text>
</comment>
<feature type="domain" description="Rhodanese" evidence="3">
    <location>
        <begin position="20"/>
        <end position="145"/>
    </location>
</feature>
<accession>A0A1Y1QHC0</accession>
<evidence type="ECO:0000256" key="1">
    <source>
        <dbReference type="ARBA" id="ARBA00023266"/>
    </source>
</evidence>
<dbReference type="AlphaFoldDB" id="A0A1Y1QHC0"/>
<dbReference type="InterPro" id="IPR001763">
    <property type="entry name" value="Rhodanese-like_dom"/>
</dbReference>
<dbReference type="NCBIfam" id="NF008751">
    <property type="entry name" value="PRK11784.1-3"/>
    <property type="match status" value="1"/>
</dbReference>
<dbReference type="PROSITE" id="PS50206">
    <property type="entry name" value="RHODANESE_3"/>
    <property type="match status" value="1"/>
</dbReference>
<comment type="catalytic activity">
    <reaction evidence="2">
        <text>5-methylaminomethyl-2-(Se-phospho)selenouridine(34) in tRNA + H2O = 5-methylaminomethyl-2-selenouridine(34) in tRNA + phosphate</text>
        <dbReference type="Rhea" id="RHEA:60176"/>
        <dbReference type="Rhea" id="RHEA-COMP:10196"/>
        <dbReference type="Rhea" id="RHEA-COMP:15523"/>
        <dbReference type="ChEBI" id="CHEBI:15377"/>
        <dbReference type="ChEBI" id="CHEBI:43474"/>
        <dbReference type="ChEBI" id="CHEBI:82743"/>
        <dbReference type="ChEBI" id="CHEBI:143702"/>
    </reaction>
</comment>
<proteinExistence type="inferred from homology"/>
<dbReference type="Proteomes" id="UP000192491">
    <property type="component" value="Unassembled WGS sequence"/>
</dbReference>
<dbReference type="PANTHER" id="PTHR30401">
    <property type="entry name" value="TRNA 2-SELENOURIDINE SYNTHASE"/>
    <property type="match status" value="1"/>
</dbReference>
<evidence type="ECO:0000313" key="4">
    <source>
        <dbReference type="EMBL" id="OQX05388.1"/>
    </source>
</evidence>
<keyword evidence="1 2" id="KW-0711">Selenium</keyword>
<comment type="catalytic activity">
    <reaction evidence="2">
        <text>5-methylaminomethyl-2-thiouridine(34) in tRNA + selenophosphate + (2E)-geranyl diphosphate + H2O + H(+) = 5-methylaminomethyl-2-selenouridine(34) in tRNA + (2E)-thiogeraniol + phosphate + diphosphate</text>
        <dbReference type="Rhea" id="RHEA:42716"/>
        <dbReference type="Rhea" id="RHEA-COMP:10195"/>
        <dbReference type="Rhea" id="RHEA-COMP:10196"/>
        <dbReference type="ChEBI" id="CHEBI:15377"/>
        <dbReference type="ChEBI" id="CHEBI:15378"/>
        <dbReference type="ChEBI" id="CHEBI:16144"/>
        <dbReference type="ChEBI" id="CHEBI:33019"/>
        <dbReference type="ChEBI" id="CHEBI:43474"/>
        <dbReference type="ChEBI" id="CHEBI:58057"/>
        <dbReference type="ChEBI" id="CHEBI:74455"/>
        <dbReference type="ChEBI" id="CHEBI:82743"/>
        <dbReference type="ChEBI" id="CHEBI:143703"/>
        <dbReference type="EC" id="2.9.1.3"/>
    </reaction>
</comment>
<keyword evidence="2" id="KW-0808">Transferase</keyword>
<name>A0A1Y1QHC0_9GAMM</name>
<dbReference type="EMBL" id="MTEJ01000291">
    <property type="protein sequence ID" value="OQX05388.1"/>
    <property type="molecule type" value="Genomic_DNA"/>
</dbReference>
<evidence type="ECO:0000313" key="5">
    <source>
        <dbReference type="Proteomes" id="UP000192491"/>
    </source>
</evidence>
<dbReference type="HAMAP" id="MF_01622">
    <property type="entry name" value="tRNA_sel_U_synth"/>
    <property type="match status" value="1"/>
</dbReference>
<comment type="catalytic activity">
    <reaction evidence="2">
        <text>5-methylaminomethyl-S-(2E)-geranyl-thiouridine(34) in tRNA + selenophosphate + H(+) = 5-methylaminomethyl-2-(Se-phospho)selenouridine(34) in tRNA + (2E)-thiogeraniol</text>
        <dbReference type="Rhea" id="RHEA:60172"/>
        <dbReference type="Rhea" id="RHEA-COMP:14654"/>
        <dbReference type="Rhea" id="RHEA-COMP:15523"/>
        <dbReference type="ChEBI" id="CHEBI:15378"/>
        <dbReference type="ChEBI" id="CHEBI:16144"/>
        <dbReference type="ChEBI" id="CHEBI:140632"/>
        <dbReference type="ChEBI" id="CHEBI:143702"/>
        <dbReference type="ChEBI" id="CHEBI:143703"/>
    </reaction>
</comment>
<dbReference type="STRING" id="1123401.GCA_000621325_00516"/>
<dbReference type="InterPro" id="IPR058840">
    <property type="entry name" value="AAA_SelU"/>
</dbReference>
<comment type="similarity">
    <text evidence="2">Belongs to the SelU family.</text>
</comment>
<comment type="subunit">
    <text evidence="2">Monomer.</text>
</comment>
<dbReference type="Pfam" id="PF26341">
    <property type="entry name" value="AAA_SelU"/>
    <property type="match status" value="1"/>
</dbReference>
<dbReference type="GO" id="GO:0016765">
    <property type="term" value="F:transferase activity, transferring alkyl or aryl (other than methyl) groups"/>
    <property type="evidence" value="ECO:0007669"/>
    <property type="project" value="UniProtKB-UniRule"/>
</dbReference>
<comment type="function">
    <text evidence="2">Involved in the post-transcriptional modification of the uridine at the wobble position (U34) of tRNA(Lys), tRNA(Glu) and tRNA(Gln). Catalyzes the conversion of 2-thiouridine (S2U-RNA) to 2-selenouridine (Se2U-RNA). Acts in a two-step process involving geranylation of 2-thiouridine (S2U) to S-geranyl-2-thiouridine (geS2U) and subsequent selenation of the latter derivative to 2-selenouridine (Se2U) in the tRNA chain.</text>
</comment>
<sequence length="377" mass="42401">MSLLNAGKDLPVIDDLLNLFLQDVPLLDVRAPVEFHEGAFPCSTNLPLMDDDDRVEIGTRYKQQGQDAAIELGLQRVSGGEIKAARVAAWQGFAEAHPNGVLYCFRGGLRSRTSQQWLYEQTGIRYPRVHGGYKAMRGFLREQLESLPSLIRPLILSGRTGSGKTRFLRDIQQQIDLEACANHRGSAFGTQPTPQPPQIGFENDLAIQLLRKFHQGQTTLVFEDESRTIGSVHLPDTFFDALSSAPLVLMQVPDEERVEISYQEYVVDNIAAFTAVNGSDTEAGFAAFSAYLLGSLAKVQRRLGGVRYQQAREMMERALQQQARDQSTTAHYDWVRFILLDYYDPMYDYQISKKQDRLVFTGSPAEVRDYLNAQGIQ</sequence>
<dbReference type="InterPro" id="IPR017582">
    <property type="entry name" value="SelU"/>
</dbReference>
<dbReference type="Gene3D" id="3.40.250.10">
    <property type="entry name" value="Rhodanese-like domain"/>
    <property type="match status" value="1"/>
</dbReference>
<comment type="catalytic activity">
    <reaction evidence="2">
        <text>5-methylaminomethyl-2-thiouridine(34) in tRNA + (2E)-geranyl diphosphate = 5-methylaminomethyl-S-(2E)-geranyl-thiouridine(34) in tRNA + diphosphate</text>
        <dbReference type="Rhea" id="RHEA:14085"/>
        <dbReference type="Rhea" id="RHEA-COMP:10195"/>
        <dbReference type="Rhea" id="RHEA-COMP:14654"/>
        <dbReference type="ChEBI" id="CHEBI:33019"/>
        <dbReference type="ChEBI" id="CHEBI:58057"/>
        <dbReference type="ChEBI" id="CHEBI:74455"/>
        <dbReference type="ChEBI" id="CHEBI:140632"/>
    </reaction>
</comment>
<dbReference type="GO" id="GO:0002098">
    <property type="term" value="P:tRNA wobble uridine modification"/>
    <property type="evidence" value="ECO:0007669"/>
    <property type="project" value="UniProtKB-UniRule"/>
</dbReference>
<dbReference type="PANTHER" id="PTHR30401:SF0">
    <property type="entry name" value="TRNA 2-SELENOURIDINE SYNTHASE"/>
    <property type="match status" value="1"/>
</dbReference>
<dbReference type="InterPro" id="IPR036873">
    <property type="entry name" value="Rhodanese-like_dom_sf"/>
</dbReference>
<dbReference type="NCBIfam" id="TIGR03167">
    <property type="entry name" value="tRNA_sel_U_synt"/>
    <property type="match status" value="1"/>
</dbReference>
<protein>
    <recommendedName>
        <fullName evidence="2">tRNA 2-selenouridine synthase</fullName>
        <ecNumber evidence="2">2.9.1.3</ecNumber>
    </recommendedName>
</protein>
<dbReference type="SUPFAM" id="SSF52821">
    <property type="entry name" value="Rhodanese/Cell cycle control phosphatase"/>
    <property type="match status" value="1"/>
</dbReference>
<reference evidence="4 5" key="1">
    <citation type="submission" date="2017-01" db="EMBL/GenBank/DDBJ databases">
        <title>Novel large sulfur bacteria in the metagenomes of groundwater-fed chemosynthetic microbial mats in the Lake Huron basin.</title>
        <authorList>
            <person name="Sharrar A.M."/>
            <person name="Flood B.E."/>
            <person name="Bailey J.V."/>
            <person name="Jones D.S."/>
            <person name="Biddanda B."/>
            <person name="Ruberg S.A."/>
            <person name="Marcus D.N."/>
            <person name="Dick G.J."/>
        </authorList>
    </citation>
    <scope>NUCLEOTIDE SEQUENCE [LARGE SCALE GENOMIC DNA]</scope>
    <source>
        <strain evidence="4">A8</strain>
    </source>
</reference>
<dbReference type="SMART" id="SM00450">
    <property type="entry name" value="RHOD"/>
    <property type="match status" value="1"/>
</dbReference>
<dbReference type="EC" id="2.9.1.3" evidence="2"/>
<organism evidence="4 5">
    <name type="scientific">Thiothrix lacustris</name>
    <dbReference type="NCBI Taxonomy" id="525917"/>
    <lineage>
        <taxon>Bacteria</taxon>
        <taxon>Pseudomonadati</taxon>
        <taxon>Pseudomonadota</taxon>
        <taxon>Gammaproteobacteria</taxon>
        <taxon>Thiotrichales</taxon>
        <taxon>Thiotrichaceae</taxon>
        <taxon>Thiothrix</taxon>
    </lineage>
</organism>
<gene>
    <name evidence="2" type="primary">selU</name>
    <name evidence="4" type="ORF">BWK73_33685</name>
</gene>
<dbReference type="GO" id="GO:0043828">
    <property type="term" value="F:tRNA 2-selenouridine synthase activity"/>
    <property type="evidence" value="ECO:0007669"/>
    <property type="project" value="UniProtKB-EC"/>
</dbReference>